<dbReference type="SUPFAM" id="SSF47413">
    <property type="entry name" value="lambda repressor-like DNA-binding domains"/>
    <property type="match status" value="1"/>
</dbReference>
<protein>
    <submittedName>
        <fullName evidence="3">XRE family transcriptional regulator</fullName>
    </submittedName>
</protein>
<dbReference type="AlphaFoldDB" id="A0A3N0E8I5"/>
<evidence type="ECO:0000313" key="4">
    <source>
        <dbReference type="Proteomes" id="UP000269198"/>
    </source>
</evidence>
<dbReference type="InterPro" id="IPR043917">
    <property type="entry name" value="DUF5753"/>
</dbReference>
<dbReference type="Gene3D" id="1.10.260.40">
    <property type="entry name" value="lambda repressor-like DNA-binding domains"/>
    <property type="match status" value="1"/>
</dbReference>
<proteinExistence type="predicted"/>
<evidence type="ECO:0000259" key="2">
    <source>
        <dbReference type="PROSITE" id="PS50943"/>
    </source>
</evidence>
<reference evidence="3 4" key="1">
    <citation type="submission" date="2018-11" db="EMBL/GenBank/DDBJ databases">
        <title>The genome draft of YIM 96095.</title>
        <authorList>
            <person name="Tang S.-K."/>
            <person name="Chunyu W.-X."/>
            <person name="Feng Y.-Z."/>
        </authorList>
    </citation>
    <scope>NUCLEOTIDE SEQUENCE [LARGE SCALE GENOMIC DNA]</scope>
    <source>
        <strain evidence="3 4">YIM 96095</strain>
    </source>
</reference>
<feature type="domain" description="HTH cro/C1-type" evidence="2">
    <location>
        <begin position="40"/>
        <end position="95"/>
    </location>
</feature>
<organism evidence="3 4">
    <name type="scientific">Halostreptopolyspora alba</name>
    <dbReference type="NCBI Taxonomy" id="2487137"/>
    <lineage>
        <taxon>Bacteria</taxon>
        <taxon>Bacillati</taxon>
        <taxon>Actinomycetota</taxon>
        <taxon>Actinomycetes</taxon>
        <taxon>Streptosporangiales</taxon>
        <taxon>Nocardiopsidaceae</taxon>
        <taxon>Halostreptopolyspora</taxon>
    </lineage>
</organism>
<comment type="caution">
    <text evidence="3">The sequence shown here is derived from an EMBL/GenBank/DDBJ whole genome shotgun (WGS) entry which is preliminary data.</text>
</comment>
<keyword evidence="4" id="KW-1185">Reference proteome</keyword>
<dbReference type="OrthoDB" id="5177725at2"/>
<name>A0A3N0E8I5_9ACTN</name>
<feature type="region of interest" description="Disordered" evidence="1">
    <location>
        <begin position="1"/>
        <end position="33"/>
    </location>
</feature>
<sequence length="301" mass="33686">MSDSVSSRVGSEQVQASNPGSDDVAGGSPTVRRRRLARKLRELREATNLTSDQATKKAGFSRGKLTRMERNEWMLPDPEDIAKLLDVYEVTDPEMREAYMTLARQSRQKGWWVGYKDVLGNGAYVGLETEAGTIRTVETLLIPGLLQTESYARAVIRGHGVTDEETILRRVEARMLRKQILARPDAPKLWAIVDEAALLKVTPDLTDQLQHLLDVQRPNLRIQVLPNRLGPHAVMPGGFTILDFADDPSVVYLESSGLNTLFLEEDDDIKQHELLYDYAQSAALSVDDSREFIRGVLNSLT</sequence>
<evidence type="ECO:0000313" key="3">
    <source>
        <dbReference type="EMBL" id="RNL84152.1"/>
    </source>
</evidence>
<dbReference type="EMBL" id="RJMB01000012">
    <property type="protein sequence ID" value="RNL84152.1"/>
    <property type="molecule type" value="Genomic_DNA"/>
</dbReference>
<feature type="compositionally biased region" description="Polar residues" evidence="1">
    <location>
        <begin position="1"/>
        <end position="20"/>
    </location>
</feature>
<dbReference type="SMART" id="SM00530">
    <property type="entry name" value="HTH_XRE"/>
    <property type="match status" value="1"/>
</dbReference>
<dbReference type="CDD" id="cd00093">
    <property type="entry name" value="HTH_XRE"/>
    <property type="match status" value="1"/>
</dbReference>
<gene>
    <name evidence="3" type="ORF">EFW17_13020</name>
</gene>
<dbReference type="GO" id="GO:0003677">
    <property type="term" value="F:DNA binding"/>
    <property type="evidence" value="ECO:0007669"/>
    <property type="project" value="InterPro"/>
</dbReference>
<dbReference type="InterPro" id="IPR010982">
    <property type="entry name" value="Lambda_DNA-bd_dom_sf"/>
</dbReference>
<accession>A0A3N0E8I5</accession>
<dbReference type="Pfam" id="PF13560">
    <property type="entry name" value="HTH_31"/>
    <property type="match status" value="1"/>
</dbReference>
<dbReference type="InterPro" id="IPR001387">
    <property type="entry name" value="Cro/C1-type_HTH"/>
</dbReference>
<evidence type="ECO:0000256" key="1">
    <source>
        <dbReference type="SAM" id="MobiDB-lite"/>
    </source>
</evidence>
<dbReference type="PROSITE" id="PS50943">
    <property type="entry name" value="HTH_CROC1"/>
    <property type="match status" value="1"/>
</dbReference>
<dbReference type="Proteomes" id="UP000269198">
    <property type="component" value="Unassembled WGS sequence"/>
</dbReference>
<dbReference type="Pfam" id="PF19054">
    <property type="entry name" value="DUF5753"/>
    <property type="match status" value="1"/>
</dbReference>